<organism evidence="3 4">
    <name type="scientific">Mycena chlorophos</name>
    <name type="common">Agaric fungus</name>
    <name type="synonym">Agaricus chlorophos</name>
    <dbReference type="NCBI Taxonomy" id="658473"/>
    <lineage>
        <taxon>Eukaryota</taxon>
        <taxon>Fungi</taxon>
        <taxon>Dikarya</taxon>
        <taxon>Basidiomycota</taxon>
        <taxon>Agaricomycotina</taxon>
        <taxon>Agaricomycetes</taxon>
        <taxon>Agaricomycetidae</taxon>
        <taxon>Agaricales</taxon>
        <taxon>Marasmiineae</taxon>
        <taxon>Mycenaceae</taxon>
        <taxon>Mycena</taxon>
    </lineage>
</organism>
<gene>
    <name evidence="3" type="ORF">HMN09_00097000</name>
</gene>
<keyword evidence="2" id="KW-0732">Signal</keyword>
<keyword evidence="1" id="KW-0812">Transmembrane</keyword>
<evidence type="ECO:0000256" key="1">
    <source>
        <dbReference type="SAM" id="Phobius"/>
    </source>
</evidence>
<feature type="signal peptide" evidence="2">
    <location>
        <begin position="1"/>
        <end position="19"/>
    </location>
</feature>
<feature type="transmembrane region" description="Helical" evidence="1">
    <location>
        <begin position="73"/>
        <end position="90"/>
    </location>
</feature>
<name>A0A8H6TQ34_MYCCL</name>
<keyword evidence="1" id="KW-0472">Membrane</keyword>
<feature type="transmembrane region" description="Helical" evidence="1">
    <location>
        <begin position="147"/>
        <end position="170"/>
    </location>
</feature>
<dbReference type="AlphaFoldDB" id="A0A8H6TQ34"/>
<proteinExistence type="predicted"/>
<feature type="chain" id="PRO_5034584899" evidence="2">
    <location>
        <begin position="20"/>
        <end position="316"/>
    </location>
</feature>
<feature type="transmembrane region" description="Helical" evidence="1">
    <location>
        <begin position="256"/>
        <end position="275"/>
    </location>
</feature>
<reference evidence="3" key="1">
    <citation type="submission" date="2020-05" db="EMBL/GenBank/DDBJ databases">
        <title>Mycena genomes resolve the evolution of fungal bioluminescence.</title>
        <authorList>
            <person name="Tsai I.J."/>
        </authorList>
    </citation>
    <scope>NUCLEOTIDE SEQUENCE</scope>
    <source>
        <strain evidence="3">110903Hualien_Pintung</strain>
    </source>
</reference>
<dbReference type="Proteomes" id="UP000613580">
    <property type="component" value="Unassembled WGS sequence"/>
</dbReference>
<feature type="transmembrane region" description="Helical" evidence="1">
    <location>
        <begin position="102"/>
        <end position="126"/>
    </location>
</feature>
<sequence length="316" mass="34155">MALVLFPLLSALALKQTAGNVAKSGLLPHIDEQCSPTTAPYRLPYTGLPAVDTGLCGVVAFFHLAFTPPVRPFLDYFLYTAPVLLAIPALEGVRQRRSGLLAFPVVYGLCMQMFTAGAVYPIYWLAFISTGAHRRSAEGTTSTVSAAHAQAVAFGLFIGAAVPTMCLVWLEDPYITVLWQLFPLWQSLAQSAHLLVRKPNRNESGFTWIQALYVGVFMVASSTHISALAKGDLNAIFVPSLEPRVGVAPELQVLDLLQWDGIFAFVSSLLGTVWFGRTTTEAACILLWNVLGTMLVGPGAALAAVALWRESHLYST</sequence>
<feature type="transmembrane region" description="Helical" evidence="1">
    <location>
        <begin position="287"/>
        <end position="308"/>
    </location>
</feature>
<evidence type="ECO:0000256" key="2">
    <source>
        <dbReference type="SAM" id="SignalP"/>
    </source>
</evidence>
<dbReference type="OrthoDB" id="72269at2759"/>
<accession>A0A8H6TQ34</accession>
<keyword evidence="4" id="KW-1185">Reference proteome</keyword>
<feature type="transmembrane region" description="Helical" evidence="1">
    <location>
        <begin position="208"/>
        <end position="229"/>
    </location>
</feature>
<keyword evidence="1" id="KW-1133">Transmembrane helix</keyword>
<evidence type="ECO:0000313" key="3">
    <source>
        <dbReference type="EMBL" id="KAF7323165.1"/>
    </source>
</evidence>
<protein>
    <submittedName>
        <fullName evidence="3">Uncharacterized protein</fullName>
    </submittedName>
</protein>
<dbReference type="EMBL" id="JACAZE010000001">
    <property type="protein sequence ID" value="KAF7323165.1"/>
    <property type="molecule type" value="Genomic_DNA"/>
</dbReference>
<comment type="caution">
    <text evidence="3">The sequence shown here is derived from an EMBL/GenBank/DDBJ whole genome shotgun (WGS) entry which is preliminary data.</text>
</comment>
<evidence type="ECO:0000313" key="4">
    <source>
        <dbReference type="Proteomes" id="UP000613580"/>
    </source>
</evidence>